<dbReference type="PANTHER" id="PTHR31465:SF1">
    <property type="entry name" value="PROTEIN RTA1-RELATED"/>
    <property type="match status" value="1"/>
</dbReference>
<dbReference type="EMBL" id="MU005771">
    <property type="protein sequence ID" value="KAF2708655.1"/>
    <property type="molecule type" value="Genomic_DNA"/>
</dbReference>
<protein>
    <submittedName>
        <fullName evidence="6">Putative RTA1 domain protein</fullName>
    </submittedName>
</protein>
<evidence type="ECO:0000256" key="4">
    <source>
        <dbReference type="ARBA" id="ARBA00023136"/>
    </source>
</evidence>
<accession>A0A6G1K7Z6</accession>
<keyword evidence="4 5" id="KW-0472">Membrane</keyword>
<feature type="transmembrane region" description="Helical" evidence="5">
    <location>
        <begin position="40"/>
        <end position="57"/>
    </location>
</feature>
<gene>
    <name evidence="6" type="ORF">K504DRAFT_467890</name>
</gene>
<sequence length="215" mass="24275">MQSLLLLVAPALFAASIYIILGRIILLVHGERYSLIRRTWLTKVFVAGDVLSFMVQGAGGGIQAGGTVSSLQLGEKIILSGLFLQLAFFGFFIVVVALFHRRLVRANTPPTPSHAFSMSNQHMASTSTTINIYDLPWKRHLYALYAASTLIVIRSIFRVIEYLQGNTGYLLRYEVFLYVFDAALMLGVMVLFNWVHPSQVTDVYQRRKREQVVWT</sequence>
<feature type="transmembrane region" description="Helical" evidence="5">
    <location>
        <begin position="142"/>
        <end position="163"/>
    </location>
</feature>
<evidence type="ECO:0000313" key="6">
    <source>
        <dbReference type="EMBL" id="KAF2708655.1"/>
    </source>
</evidence>
<evidence type="ECO:0000256" key="5">
    <source>
        <dbReference type="SAM" id="Phobius"/>
    </source>
</evidence>
<evidence type="ECO:0000256" key="3">
    <source>
        <dbReference type="ARBA" id="ARBA00022989"/>
    </source>
</evidence>
<organism evidence="6 7">
    <name type="scientific">Pleomassaria siparia CBS 279.74</name>
    <dbReference type="NCBI Taxonomy" id="1314801"/>
    <lineage>
        <taxon>Eukaryota</taxon>
        <taxon>Fungi</taxon>
        <taxon>Dikarya</taxon>
        <taxon>Ascomycota</taxon>
        <taxon>Pezizomycotina</taxon>
        <taxon>Dothideomycetes</taxon>
        <taxon>Pleosporomycetidae</taxon>
        <taxon>Pleosporales</taxon>
        <taxon>Pleomassariaceae</taxon>
        <taxon>Pleomassaria</taxon>
    </lineage>
</organism>
<dbReference type="OrthoDB" id="3358017at2759"/>
<keyword evidence="3 5" id="KW-1133">Transmembrane helix</keyword>
<dbReference type="PANTHER" id="PTHR31465">
    <property type="entry name" value="PROTEIN RTA1-RELATED"/>
    <property type="match status" value="1"/>
</dbReference>
<evidence type="ECO:0000256" key="2">
    <source>
        <dbReference type="ARBA" id="ARBA00022692"/>
    </source>
</evidence>
<proteinExistence type="predicted"/>
<reference evidence="6" key="1">
    <citation type="journal article" date="2020" name="Stud. Mycol.">
        <title>101 Dothideomycetes genomes: a test case for predicting lifestyles and emergence of pathogens.</title>
        <authorList>
            <person name="Haridas S."/>
            <person name="Albert R."/>
            <person name="Binder M."/>
            <person name="Bloem J."/>
            <person name="Labutti K."/>
            <person name="Salamov A."/>
            <person name="Andreopoulos B."/>
            <person name="Baker S."/>
            <person name="Barry K."/>
            <person name="Bills G."/>
            <person name="Bluhm B."/>
            <person name="Cannon C."/>
            <person name="Castanera R."/>
            <person name="Culley D."/>
            <person name="Daum C."/>
            <person name="Ezra D."/>
            <person name="Gonzalez J."/>
            <person name="Henrissat B."/>
            <person name="Kuo A."/>
            <person name="Liang C."/>
            <person name="Lipzen A."/>
            <person name="Lutzoni F."/>
            <person name="Magnuson J."/>
            <person name="Mondo S."/>
            <person name="Nolan M."/>
            <person name="Ohm R."/>
            <person name="Pangilinan J."/>
            <person name="Park H.-J."/>
            <person name="Ramirez L."/>
            <person name="Alfaro M."/>
            <person name="Sun H."/>
            <person name="Tritt A."/>
            <person name="Yoshinaga Y."/>
            <person name="Zwiers L.-H."/>
            <person name="Turgeon B."/>
            <person name="Goodwin S."/>
            <person name="Spatafora J."/>
            <person name="Crous P."/>
            <person name="Grigoriev I."/>
        </authorList>
    </citation>
    <scope>NUCLEOTIDE SEQUENCE</scope>
    <source>
        <strain evidence="6">CBS 279.74</strain>
    </source>
</reference>
<feature type="transmembrane region" description="Helical" evidence="5">
    <location>
        <begin position="6"/>
        <end position="28"/>
    </location>
</feature>
<name>A0A6G1K7Z6_9PLEO</name>
<evidence type="ECO:0000256" key="1">
    <source>
        <dbReference type="ARBA" id="ARBA00004141"/>
    </source>
</evidence>
<evidence type="ECO:0000313" key="7">
    <source>
        <dbReference type="Proteomes" id="UP000799428"/>
    </source>
</evidence>
<keyword evidence="2 5" id="KW-0812">Transmembrane</keyword>
<dbReference type="GO" id="GO:0016020">
    <property type="term" value="C:membrane"/>
    <property type="evidence" value="ECO:0007669"/>
    <property type="project" value="UniProtKB-SubCell"/>
</dbReference>
<feature type="transmembrane region" description="Helical" evidence="5">
    <location>
        <begin position="77"/>
        <end position="99"/>
    </location>
</feature>
<keyword evidence="7" id="KW-1185">Reference proteome</keyword>
<dbReference type="Pfam" id="PF04479">
    <property type="entry name" value="RTA1"/>
    <property type="match status" value="1"/>
</dbReference>
<dbReference type="AlphaFoldDB" id="A0A6G1K7Z6"/>
<comment type="subcellular location">
    <subcellularLocation>
        <location evidence="1">Membrane</location>
        <topology evidence="1">Multi-pass membrane protein</topology>
    </subcellularLocation>
</comment>
<feature type="transmembrane region" description="Helical" evidence="5">
    <location>
        <begin position="175"/>
        <end position="195"/>
    </location>
</feature>
<dbReference type="Proteomes" id="UP000799428">
    <property type="component" value="Unassembled WGS sequence"/>
</dbReference>
<dbReference type="InterPro" id="IPR007568">
    <property type="entry name" value="RTA1"/>
</dbReference>